<keyword evidence="4" id="KW-0808">Transferase</keyword>
<dbReference type="AlphaFoldDB" id="A0A5E4PGV9"/>
<organism evidence="4 5">
    <name type="scientific">Aquicella siphonis</name>
    <dbReference type="NCBI Taxonomy" id="254247"/>
    <lineage>
        <taxon>Bacteria</taxon>
        <taxon>Pseudomonadati</taxon>
        <taxon>Pseudomonadota</taxon>
        <taxon>Gammaproteobacteria</taxon>
        <taxon>Legionellales</taxon>
        <taxon>Coxiellaceae</taxon>
        <taxon>Aquicella</taxon>
    </lineage>
</organism>
<protein>
    <submittedName>
        <fullName evidence="4">Signal transduction histidine-protein kinase BarA</fullName>
    </submittedName>
</protein>
<dbReference type="Proteomes" id="UP000324194">
    <property type="component" value="Chromosome 1"/>
</dbReference>
<keyword evidence="2" id="KW-0597">Phosphoprotein</keyword>
<name>A0A5E4PGV9_9COXI</name>
<accession>A0A5E4PGV9</accession>
<dbReference type="EMBL" id="LR699119">
    <property type="protein sequence ID" value="VVC75712.1"/>
    <property type="molecule type" value="Genomic_DNA"/>
</dbReference>
<dbReference type="CDD" id="cd00088">
    <property type="entry name" value="HPT"/>
    <property type="match status" value="1"/>
</dbReference>
<dbReference type="Gene3D" id="1.20.120.160">
    <property type="entry name" value="HPT domain"/>
    <property type="match status" value="1"/>
</dbReference>
<keyword evidence="4" id="KW-0418">Kinase</keyword>
<evidence type="ECO:0000259" key="3">
    <source>
        <dbReference type="PROSITE" id="PS50894"/>
    </source>
</evidence>
<evidence type="ECO:0000313" key="4">
    <source>
        <dbReference type="EMBL" id="VVC75712.1"/>
    </source>
</evidence>
<dbReference type="RefSeq" id="WP_148338994.1">
    <property type="nucleotide sequence ID" value="NZ_LR699119.1"/>
</dbReference>
<dbReference type="OrthoDB" id="5660220at2"/>
<reference evidence="4 5" key="1">
    <citation type="submission" date="2019-08" db="EMBL/GenBank/DDBJ databases">
        <authorList>
            <person name="Guy L."/>
        </authorList>
    </citation>
    <scope>NUCLEOTIDE SEQUENCE [LARGE SCALE GENOMIC DNA]</scope>
    <source>
        <strain evidence="4 5">SGT-108</strain>
    </source>
</reference>
<dbReference type="Pfam" id="PF01627">
    <property type="entry name" value="Hpt"/>
    <property type="match status" value="1"/>
</dbReference>
<dbReference type="InterPro" id="IPR008207">
    <property type="entry name" value="Sig_transdc_His_kin_Hpt_dom"/>
</dbReference>
<dbReference type="InterPro" id="IPR036641">
    <property type="entry name" value="HPT_dom_sf"/>
</dbReference>
<proteinExistence type="predicted"/>
<gene>
    <name evidence="4" type="primary">barA</name>
    <name evidence="4" type="ORF">AQUSIP_10020</name>
</gene>
<dbReference type="GO" id="GO:0000160">
    <property type="term" value="P:phosphorelay signal transduction system"/>
    <property type="evidence" value="ECO:0007669"/>
    <property type="project" value="UniProtKB-KW"/>
</dbReference>
<sequence length="116" mass="12847">MDLGNLPVIDWEQGIRLAGNKRDLAEEMLALLMKGLPQDITAINNAFHAQNYSELLRLVHKLHGALCYCGLPRLKTIAGCLETQLKNNIMDSLPSLIKQLDSEVALLLGRNSLPKT</sequence>
<feature type="modified residue" description="Phosphohistidine" evidence="2">
    <location>
        <position position="60"/>
    </location>
</feature>
<feature type="domain" description="HPt" evidence="3">
    <location>
        <begin position="21"/>
        <end position="116"/>
    </location>
</feature>
<keyword evidence="1" id="KW-0902">Two-component regulatory system</keyword>
<dbReference type="GO" id="GO:0004672">
    <property type="term" value="F:protein kinase activity"/>
    <property type="evidence" value="ECO:0007669"/>
    <property type="project" value="UniProtKB-ARBA"/>
</dbReference>
<evidence type="ECO:0000256" key="1">
    <source>
        <dbReference type="ARBA" id="ARBA00023012"/>
    </source>
</evidence>
<dbReference type="KEGG" id="asip:AQUSIP_10020"/>
<keyword evidence="5" id="KW-1185">Reference proteome</keyword>
<dbReference type="SUPFAM" id="SSF47226">
    <property type="entry name" value="Histidine-containing phosphotransfer domain, HPT domain"/>
    <property type="match status" value="1"/>
</dbReference>
<dbReference type="PROSITE" id="PS50894">
    <property type="entry name" value="HPT"/>
    <property type="match status" value="1"/>
</dbReference>
<evidence type="ECO:0000313" key="5">
    <source>
        <dbReference type="Proteomes" id="UP000324194"/>
    </source>
</evidence>
<evidence type="ECO:0000256" key="2">
    <source>
        <dbReference type="PROSITE-ProRule" id="PRU00110"/>
    </source>
</evidence>